<proteinExistence type="predicted"/>
<feature type="region of interest" description="Disordered" evidence="1">
    <location>
        <begin position="144"/>
        <end position="171"/>
    </location>
</feature>
<dbReference type="EMBL" id="VSSQ01058425">
    <property type="protein sequence ID" value="MPN12132.1"/>
    <property type="molecule type" value="Genomic_DNA"/>
</dbReference>
<protein>
    <submittedName>
        <fullName evidence="2">Uncharacterized protein</fullName>
    </submittedName>
</protein>
<organism evidence="2">
    <name type="scientific">bioreactor metagenome</name>
    <dbReference type="NCBI Taxonomy" id="1076179"/>
    <lineage>
        <taxon>unclassified sequences</taxon>
        <taxon>metagenomes</taxon>
        <taxon>ecological metagenomes</taxon>
    </lineage>
</organism>
<comment type="caution">
    <text evidence="2">The sequence shown here is derived from an EMBL/GenBank/DDBJ whole genome shotgun (WGS) entry which is preliminary data.</text>
</comment>
<evidence type="ECO:0000313" key="2">
    <source>
        <dbReference type="EMBL" id="MPN12132.1"/>
    </source>
</evidence>
<sequence length="171" mass="18712">MVQHRQVPARLVGVEAVILLVFPLRSCQIQFRSPVKVAFGILVRFLRLKTSDQMDAVQPGQDGTYQSQQGQLPGSLPIRLSEYIERKSQSGQSDQGGQAELKGELDHLGVHPVRDHECADECQSSDDNDSYAAAAHCSGSRLEALDGEGNQNQQRHIEPAGIVVAVEQRKG</sequence>
<reference evidence="2" key="1">
    <citation type="submission" date="2019-08" db="EMBL/GenBank/DDBJ databases">
        <authorList>
            <person name="Kucharzyk K."/>
            <person name="Murdoch R.W."/>
            <person name="Higgins S."/>
            <person name="Loffler F."/>
        </authorList>
    </citation>
    <scope>NUCLEOTIDE SEQUENCE</scope>
</reference>
<accession>A0A645FF71</accession>
<name>A0A645FF71_9ZZZZ</name>
<dbReference type="AlphaFoldDB" id="A0A645FF71"/>
<evidence type="ECO:0000256" key="1">
    <source>
        <dbReference type="SAM" id="MobiDB-lite"/>
    </source>
</evidence>
<gene>
    <name evidence="2" type="ORF">SDC9_159444</name>
</gene>